<organism evidence="1 2">
    <name type="scientific">Arcicella rosea</name>
    <dbReference type="NCBI Taxonomy" id="502909"/>
    <lineage>
        <taxon>Bacteria</taxon>
        <taxon>Pseudomonadati</taxon>
        <taxon>Bacteroidota</taxon>
        <taxon>Cytophagia</taxon>
        <taxon>Cytophagales</taxon>
        <taxon>Flectobacillaceae</taxon>
        <taxon>Arcicella</taxon>
    </lineage>
</organism>
<sequence>MAYLTSFNYGKLCKELQLKDNFKITLEVFLEHIFNDKAFFYIFNKLELEYLFKYRKLLADTDEFVLKYYKDIPNKEDNKVWVFNKGGRTKYHLSLNCNHLTNDFVDFGIPIDIRKKGNDAIDEYRNWFSTQGYAQQFKEQKISKQDIIEAFNSKYTKLGYSPIQDGSNLLVLELKNSGTDYVEQQQDVDMLILELNELLLLYRNAFPGQGDRIIAKHNYLRNKTDEEITKKMKEIFNGNFSGEKDKLEDLRKRFKQAHEITFKITQKLINYFKWTYNLNGKSFDPTTLENFGLVCCKSCSSLQNLISIKEL</sequence>
<comment type="caution">
    <text evidence="1">The sequence shown here is derived from an EMBL/GenBank/DDBJ whole genome shotgun (WGS) entry which is preliminary data.</text>
</comment>
<accession>A0A841EJW0</accession>
<dbReference type="RefSeq" id="WP_184133549.1">
    <property type="nucleotide sequence ID" value="NZ_JACHKT010000011.1"/>
</dbReference>
<protein>
    <submittedName>
        <fullName evidence="1">DNA polymerase III delta prime subunit</fullName>
    </submittedName>
</protein>
<dbReference type="EMBL" id="JACHKT010000011">
    <property type="protein sequence ID" value="MBB6003226.1"/>
    <property type="molecule type" value="Genomic_DNA"/>
</dbReference>
<name>A0A841EJW0_9BACT</name>
<dbReference type="Proteomes" id="UP000524404">
    <property type="component" value="Unassembled WGS sequence"/>
</dbReference>
<gene>
    <name evidence="1" type="ORF">HNP25_001879</name>
</gene>
<evidence type="ECO:0000313" key="2">
    <source>
        <dbReference type="Proteomes" id="UP000524404"/>
    </source>
</evidence>
<dbReference type="AlphaFoldDB" id="A0A841EJW0"/>
<keyword evidence="2" id="KW-1185">Reference proteome</keyword>
<reference evidence="1 2" key="1">
    <citation type="submission" date="2020-08" db="EMBL/GenBank/DDBJ databases">
        <title>Functional genomics of gut bacteria from endangered species of beetles.</title>
        <authorList>
            <person name="Carlos-Shanley C."/>
        </authorList>
    </citation>
    <scope>NUCLEOTIDE SEQUENCE [LARGE SCALE GENOMIC DNA]</scope>
    <source>
        <strain evidence="1 2">S00070</strain>
    </source>
</reference>
<proteinExistence type="predicted"/>
<evidence type="ECO:0000313" key="1">
    <source>
        <dbReference type="EMBL" id="MBB6003226.1"/>
    </source>
</evidence>